<dbReference type="EMBL" id="JAURVH010001521">
    <property type="protein sequence ID" value="KAK5923769.1"/>
    <property type="molecule type" value="Genomic_DNA"/>
</dbReference>
<keyword evidence="3" id="KW-1185">Reference proteome</keyword>
<accession>A0AAN8HTN6</accession>
<evidence type="ECO:0000313" key="3">
    <source>
        <dbReference type="Proteomes" id="UP001331515"/>
    </source>
</evidence>
<sequence>MADDRRSFQIEKEEMSMMRKAYIQDKTGIQRTRDAMQVKKENITHERKAFKKELEEKCRRRKAFTAEKDAMSELRRAFEEEREEMEKTKNAYIQKKADDKKASTRSPVNMSDQFFFCFISVWACKNEQGDCTCSQKDARSNQLIYSEGHSNVVLVTVYAFISDCMCILKIKFCSVFSAMEMKKI</sequence>
<evidence type="ECO:0000256" key="1">
    <source>
        <dbReference type="SAM" id="Coils"/>
    </source>
</evidence>
<name>A0AAN8HTN6_CHAGU</name>
<keyword evidence="1" id="KW-0175">Coiled coil</keyword>
<comment type="caution">
    <text evidence="2">The sequence shown here is derived from an EMBL/GenBank/DDBJ whole genome shotgun (WGS) entry which is preliminary data.</text>
</comment>
<feature type="coiled-coil region" evidence="1">
    <location>
        <begin position="40"/>
        <end position="98"/>
    </location>
</feature>
<evidence type="ECO:0000313" key="2">
    <source>
        <dbReference type="EMBL" id="KAK5923769.1"/>
    </source>
</evidence>
<organism evidence="2 3">
    <name type="scientific">Champsocephalus gunnari</name>
    <name type="common">Mackerel icefish</name>
    <dbReference type="NCBI Taxonomy" id="52237"/>
    <lineage>
        <taxon>Eukaryota</taxon>
        <taxon>Metazoa</taxon>
        <taxon>Chordata</taxon>
        <taxon>Craniata</taxon>
        <taxon>Vertebrata</taxon>
        <taxon>Euteleostomi</taxon>
        <taxon>Actinopterygii</taxon>
        <taxon>Neopterygii</taxon>
        <taxon>Teleostei</taxon>
        <taxon>Neoteleostei</taxon>
        <taxon>Acanthomorphata</taxon>
        <taxon>Eupercaria</taxon>
        <taxon>Perciformes</taxon>
        <taxon>Notothenioidei</taxon>
        <taxon>Channichthyidae</taxon>
        <taxon>Champsocephalus</taxon>
    </lineage>
</organism>
<dbReference type="AlphaFoldDB" id="A0AAN8HTN6"/>
<dbReference type="Proteomes" id="UP001331515">
    <property type="component" value="Unassembled WGS sequence"/>
</dbReference>
<reference evidence="2 3" key="1">
    <citation type="journal article" date="2023" name="Mol. Biol. Evol.">
        <title>Genomics of Secondarily Temperate Adaptation in the Only Non-Antarctic Icefish.</title>
        <authorList>
            <person name="Rivera-Colon A.G."/>
            <person name="Rayamajhi N."/>
            <person name="Minhas B.F."/>
            <person name="Madrigal G."/>
            <person name="Bilyk K.T."/>
            <person name="Yoon V."/>
            <person name="Hune M."/>
            <person name="Gregory S."/>
            <person name="Cheng C.H.C."/>
            <person name="Catchen J.M."/>
        </authorList>
    </citation>
    <scope>NUCLEOTIDE SEQUENCE [LARGE SCALE GENOMIC DNA]</scope>
    <source>
        <tissue evidence="2">White muscle</tissue>
    </source>
</reference>
<protein>
    <submittedName>
        <fullName evidence="2">Uncharacterized protein</fullName>
    </submittedName>
</protein>
<gene>
    <name evidence="2" type="ORF">CgunFtcFv8_000708</name>
</gene>
<proteinExistence type="predicted"/>